<dbReference type="Gene3D" id="3.40.50.12780">
    <property type="entry name" value="N-terminal domain of ligase-like"/>
    <property type="match status" value="1"/>
</dbReference>
<protein>
    <submittedName>
        <fullName evidence="4">Long-chain acyl-CoA synthetase</fullName>
    </submittedName>
</protein>
<dbReference type="PANTHER" id="PTHR43272">
    <property type="entry name" value="LONG-CHAIN-FATTY-ACID--COA LIGASE"/>
    <property type="match status" value="1"/>
</dbReference>
<dbReference type="Pfam" id="PF23562">
    <property type="entry name" value="AMP-binding_C_3"/>
    <property type="match status" value="1"/>
</dbReference>
<feature type="domain" description="AMP-dependent synthetase/ligase" evidence="3">
    <location>
        <begin position="41"/>
        <end position="456"/>
    </location>
</feature>
<dbReference type="PROSITE" id="PS00455">
    <property type="entry name" value="AMP_BINDING"/>
    <property type="match status" value="1"/>
</dbReference>
<dbReference type="Proteomes" id="UP000317893">
    <property type="component" value="Unassembled WGS sequence"/>
</dbReference>
<dbReference type="InterPro" id="IPR020845">
    <property type="entry name" value="AMP-binding_CS"/>
</dbReference>
<evidence type="ECO:0000313" key="5">
    <source>
        <dbReference type="Proteomes" id="UP000317893"/>
    </source>
</evidence>
<dbReference type="Pfam" id="PF00501">
    <property type="entry name" value="AMP-binding"/>
    <property type="match status" value="1"/>
</dbReference>
<dbReference type="InterPro" id="IPR000873">
    <property type="entry name" value="AMP-dep_synth/lig_dom"/>
</dbReference>
<proteinExistence type="predicted"/>
<keyword evidence="1" id="KW-0547">Nucleotide-binding</keyword>
<dbReference type="GO" id="GO:0004467">
    <property type="term" value="F:long-chain fatty acid-CoA ligase activity"/>
    <property type="evidence" value="ECO:0007669"/>
    <property type="project" value="TreeGrafter"/>
</dbReference>
<dbReference type="GO" id="GO:0016020">
    <property type="term" value="C:membrane"/>
    <property type="evidence" value="ECO:0007669"/>
    <property type="project" value="TreeGrafter"/>
</dbReference>
<comment type="caution">
    <text evidence="4">The sequence shown here is derived from an EMBL/GenBank/DDBJ whole genome shotgun (WGS) entry which is preliminary data.</text>
</comment>
<evidence type="ECO:0000256" key="1">
    <source>
        <dbReference type="ARBA" id="ARBA00022741"/>
    </source>
</evidence>
<dbReference type="EMBL" id="VFMN01000001">
    <property type="protein sequence ID" value="TQJ09974.1"/>
    <property type="molecule type" value="Genomic_DNA"/>
</dbReference>
<dbReference type="InterPro" id="IPR042099">
    <property type="entry name" value="ANL_N_sf"/>
</dbReference>
<dbReference type="AlphaFoldDB" id="A0A542E3Z4"/>
<evidence type="ECO:0000259" key="3">
    <source>
        <dbReference type="Pfam" id="PF00501"/>
    </source>
</evidence>
<organism evidence="4 5">
    <name type="scientific">Lapillicoccus jejuensis</name>
    <dbReference type="NCBI Taxonomy" id="402171"/>
    <lineage>
        <taxon>Bacteria</taxon>
        <taxon>Bacillati</taxon>
        <taxon>Actinomycetota</taxon>
        <taxon>Actinomycetes</taxon>
        <taxon>Micrococcales</taxon>
        <taxon>Intrasporangiaceae</taxon>
        <taxon>Lapillicoccus</taxon>
    </lineage>
</organism>
<dbReference type="PANTHER" id="PTHR43272:SF33">
    <property type="entry name" value="AMP-BINDING DOMAIN-CONTAINING PROTEIN-RELATED"/>
    <property type="match status" value="1"/>
</dbReference>
<sequence>MAQTSVQPDQRRPQDDPEVLRKIEQRAPSLARLFRDRVTASGTAVAFQYFRTPPGGSEELVDLTWDEARGRVDALAAGLVDLGVQSQDRVAIAATTRIEWVLADLAIMTAGAATTTIYPSSKAEDVTYILGDSGSRVVIAEDATQVAKLEAARSELPDVVRVVTLDPPRQSDPDGWVIGVDDLADRGRRLVAAQPTVLDDRVAAIEPDHLATIIYTSGTTGRPKGVLLPHDAFTYMAAATGAMGEMNADDVQFVWLPLSHVFGKLMIALPLQVGFTTAVDGRIDRIIDNLGVVRPTFMAAAPRIFEKAHARITAMFAAETGVKKQLIDWALGVGHQAVALREKGEQPGGLLALQLALADRLVLGKVRERFGGRIRFMISGSAPLDPEIARWFGAVGLQISEGYGLTETSAGGSVNRSADGRWAYGTVGIPQPGTEIRLAEDGEILIKGPAVMRGYHNLPEETAEALTPDGWFHTGDIGVLDERGFLKITDRKKDLFKTSGGKYIAPAMIESRFKAICPVVSQFVVHGEGRNFASAIITLDPDAITQWAAGHGLAGRPYGEIVTSPQVRELVQGYVDQLNAGLNRWETIKKFVILPRDLSIEEGELTPSLKLRRRVVTDKFRSELDALYR</sequence>
<name>A0A542E3Z4_9MICO</name>
<accession>A0A542E3Z4</accession>
<dbReference type="RefSeq" id="WP_246061272.1">
    <property type="nucleotide sequence ID" value="NZ_BAAAPR010000027.1"/>
</dbReference>
<reference evidence="4 5" key="1">
    <citation type="submission" date="2019-06" db="EMBL/GenBank/DDBJ databases">
        <title>Sequencing the genomes of 1000 actinobacteria strains.</title>
        <authorList>
            <person name="Klenk H.-P."/>
        </authorList>
    </citation>
    <scope>NUCLEOTIDE SEQUENCE [LARGE SCALE GENOMIC DNA]</scope>
    <source>
        <strain evidence="4 5">DSM 18607</strain>
    </source>
</reference>
<gene>
    <name evidence="4" type="ORF">FB458_3091</name>
</gene>
<dbReference type="CDD" id="cd05907">
    <property type="entry name" value="VL_LC_FACS_like"/>
    <property type="match status" value="1"/>
</dbReference>
<dbReference type="SUPFAM" id="SSF56801">
    <property type="entry name" value="Acetyl-CoA synthetase-like"/>
    <property type="match status" value="1"/>
</dbReference>
<evidence type="ECO:0000313" key="4">
    <source>
        <dbReference type="EMBL" id="TQJ09974.1"/>
    </source>
</evidence>
<keyword evidence="2" id="KW-0067">ATP-binding</keyword>
<dbReference type="GO" id="GO:0005524">
    <property type="term" value="F:ATP binding"/>
    <property type="evidence" value="ECO:0007669"/>
    <property type="project" value="UniProtKB-KW"/>
</dbReference>
<keyword evidence="5" id="KW-1185">Reference proteome</keyword>
<evidence type="ECO:0000256" key="2">
    <source>
        <dbReference type="ARBA" id="ARBA00022840"/>
    </source>
</evidence>